<dbReference type="RefSeq" id="WP_175484883.1">
    <property type="nucleotide sequence ID" value="NZ_FORA01000003.1"/>
</dbReference>
<proteinExistence type="predicted"/>
<dbReference type="Pfam" id="PF11306">
    <property type="entry name" value="DUF3108"/>
    <property type="match status" value="1"/>
</dbReference>
<name>A0A1I3QCS3_9RHOB</name>
<feature type="signal peptide" evidence="2">
    <location>
        <begin position="1"/>
        <end position="18"/>
    </location>
</feature>
<evidence type="ECO:0008006" key="5">
    <source>
        <dbReference type="Google" id="ProtNLM"/>
    </source>
</evidence>
<protein>
    <recommendedName>
        <fullName evidence="5">DUF3108 domain-containing protein</fullName>
    </recommendedName>
</protein>
<keyword evidence="4" id="KW-1185">Reference proteome</keyword>
<gene>
    <name evidence="3" type="ORF">SAMN04488095_2493</name>
</gene>
<evidence type="ECO:0000256" key="2">
    <source>
        <dbReference type="SAM" id="SignalP"/>
    </source>
</evidence>
<evidence type="ECO:0000313" key="3">
    <source>
        <dbReference type="EMBL" id="SFJ31708.1"/>
    </source>
</evidence>
<dbReference type="Proteomes" id="UP000199110">
    <property type="component" value="Unassembled WGS sequence"/>
</dbReference>
<accession>A0A1I3QCS3</accession>
<feature type="region of interest" description="Disordered" evidence="1">
    <location>
        <begin position="106"/>
        <end position="131"/>
    </location>
</feature>
<evidence type="ECO:0000313" key="4">
    <source>
        <dbReference type="Proteomes" id="UP000199110"/>
    </source>
</evidence>
<dbReference type="EMBL" id="FORA01000003">
    <property type="protein sequence ID" value="SFJ31708.1"/>
    <property type="molecule type" value="Genomic_DNA"/>
</dbReference>
<keyword evidence="2" id="KW-0732">Signal</keyword>
<dbReference type="AlphaFoldDB" id="A0A1I3QCS3"/>
<organism evidence="3 4">
    <name type="scientific">Jannaschia pohangensis</name>
    <dbReference type="NCBI Taxonomy" id="390807"/>
    <lineage>
        <taxon>Bacteria</taxon>
        <taxon>Pseudomonadati</taxon>
        <taxon>Pseudomonadota</taxon>
        <taxon>Alphaproteobacteria</taxon>
        <taxon>Rhodobacterales</taxon>
        <taxon>Roseobacteraceae</taxon>
        <taxon>Jannaschia</taxon>
    </lineage>
</organism>
<sequence length="236" mass="25597">MSLRPFLALLLLSCPAHAQTFEARYDMSLRGITAGQIALRAREGGGRYSVVAAAKATGAAGALVKYGYDGRAEGRVTRRGLESSVYGETEDDNGETTVTEIRFQDGRPQSVTVTPARDPEPHDIDPTAQRGVMDPLSSLYEMMRPVPRAAACDLDQNLFDGRHVSRLTLGPAQPQADGTIVCIGAYRRIAGYSAEELARRPSVDMTFVYGTLDGDRVQVTEIRAPTPLGDAVLRRR</sequence>
<feature type="chain" id="PRO_5011583842" description="DUF3108 domain-containing protein" evidence="2">
    <location>
        <begin position="19"/>
        <end position="236"/>
    </location>
</feature>
<reference evidence="3 4" key="1">
    <citation type="submission" date="2016-10" db="EMBL/GenBank/DDBJ databases">
        <authorList>
            <person name="de Groot N.N."/>
        </authorList>
    </citation>
    <scope>NUCLEOTIDE SEQUENCE [LARGE SCALE GENOMIC DNA]</scope>
    <source>
        <strain evidence="3 4">DSM 19073</strain>
    </source>
</reference>
<evidence type="ECO:0000256" key="1">
    <source>
        <dbReference type="SAM" id="MobiDB-lite"/>
    </source>
</evidence>
<dbReference type="InterPro" id="IPR021457">
    <property type="entry name" value="DUF3108"/>
</dbReference>
<dbReference type="STRING" id="390807.SAMN04488095_2493"/>